<accession>A0A367LUZ4</accession>
<protein>
    <submittedName>
        <fullName evidence="2">Phage minor tail protein L</fullName>
    </submittedName>
</protein>
<reference evidence="2 3" key="1">
    <citation type="submission" date="2018-07" db="EMBL/GenBank/DDBJ databases">
        <title>Mechanisms of high-level aminoglycoside resistance among Gram-negative pathogens in Brazil.</title>
        <authorList>
            <person name="Ballaben A.S."/>
            <person name="Darini A.L.C."/>
            <person name="Doi Y."/>
        </authorList>
    </citation>
    <scope>NUCLEOTIDE SEQUENCE [LARGE SCALE GENOMIC DNA]</scope>
    <source>
        <strain evidence="2 3">B2-305</strain>
    </source>
</reference>
<feature type="non-terminal residue" evidence="2">
    <location>
        <position position="100"/>
    </location>
</feature>
<name>A0A367LUZ4_PSEAI</name>
<evidence type="ECO:0000256" key="1">
    <source>
        <dbReference type="SAM" id="MobiDB-lite"/>
    </source>
</evidence>
<dbReference type="GO" id="GO:0046718">
    <property type="term" value="P:symbiont entry into host cell"/>
    <property type="evidence" value="ECO:0007669"/>
    <property type="project" value="InterPro"/>
</dbReference>
<comment type="caution">
    <text evidence="2">The sequence shown here is derived from an EMBL/GenBank/DDBJ whole genome shotgun (WGS) entry which is preliminary data.</text>
</comment>
<feature type="region of interest" description="Disordered" evidence="1">
    <location>
        <begin position="1"/>
        <end position="23"/>
    </location>
</feature>
<sequence length="100" mass="10876">AYQAGPLEARGFEQRGDGRASSPTLSVGNIDGSISALCLFFDGLVGARLIVRETYAHYLDAANFAEGNPQADPSQERLNIWFLEQKTAENSVQVTWELSA</sequence>
<evidence type="ECO:0000313" key="3">
    <source>
        <dbReference type="Proteomes" id="UP000253594"/>
    </source>
</evidence>
<dbReference type="AlphaFoldDB" id="A0A367LUZ4"/>
<dbReference type="NCBIfam" id="TIGR01600">
    <property type="entry name" value="phage_tail_L"/>
    <property type="match status" value="1"/>
</dbReference>
<organism evidence="2 3">
    <name type="scientific">Pseudomonas aeruginosa</name>
    <dbReference type="NCBI Taxonomy" id="287"/>
    <lineage>
        <taxon>Bacteria</taxon>
        <taxon>Pseudomonadati</taxon>
        <taxon>Pseudomonadota</taxon>
        <taxon>Gammaproteobacteria</taxon>
        <taxon>Pseudomonadales</taxon>
        <taxon>Pseudomonadaceae</taxon>
        <taxon>Pseudomonas</taxon>
    </lineage>
</organism>
<dbReference type="InterPro" id="IPR006487">
    <property type="entry name" value="Phage_lambda_L"/>
</dbReference>
<dbReference type="EMBL" id="QORE01003642">
    <property type="protein sequence ID" value="RCI68108.1"/>
    <property type="molecule type" value="Genomic_DNA"/>
</dbReference>
<evidence type="ECO:0000313" key="2">
    <source>
        <dbReference type="EMBL" id="RCI68108.1"/>
    </source>
</evidence>
<dbReference type="Pfam" id="PF05100">
    <property type="entry name" value="Phage_tail_L"/>
    <property type="match status" value="1"/>
</dbReference>
<feature type="non-terminal residue" evidence="2">
    <location>
        <position position="1"/>
    </location>
</feature>
<gene>
    <name evidence="2" type="ORF">DT376_42780</name>
</gene>
<proteinExistence type="predicted"/>
<dbReference type="GO" id="GO:0030430">
    <property type="term" value="C:host cell cytoplasm"/>
    <property type="evidence" value="ECO:0007669"/>
    <property type="project" value="InterPro"/>
</dbReference>
<dbReference type="Proteomes" id="UP000253594">
    <property type="component" value="Unassembled WGS sequence"/>
</dbReference>
<dbReference type="GO" id="GO:0051536">
    <property type="term" value="F:iron-sulfur cluster binding"/>
    <property type="evidence" value="ECO:0007669"/>
    <property type="project" value="InterPro"/>
</dbReference>